<evidence type="ECO:0000313" key="1">
    <source>
        <dbReference type="EMBL" id="CEM28609.1"/>
    </source>
</evidence>
<dbReference type="VEuPathDB" id="CryptoDB:Vbra_17720"/>
<gene>
    <name evidence="1" type="ORF">Vbra_17720</name>
</gene>
<dbReference type="InParanoid" id="A0A0G4GGP6"/>
<reference evidence="1 2" key="1">
    <citation type="submission" date="2014-11" db="EMBL/GenBank/DDBJ databases">
        <authorList>
            <person name="Zhu J."/>
            <person name="Qi W."/>
            <person name="Song R."/>
        </authorList>
    </citation>
    <scope>NUCLEOTIDE SEQUENCE [LARGE SCALE GENOMIC DNA]</scope>
</reference>
<name>A0A0G4GGP6_VITBC</name>
<organism evidence="1 2">
    <name type="scientific">Vitrella brassicaformis (strain CCMP3155)</name>
    <dbReference type="NCBI Taxonomy" id="1169540"/>
    <lineage>
        <taxon>Eukaryota</taxon>
        <taxon>Sar</taxon>
        <taxon>Alveolata</taxon>
        <taxon>Colpodellida</taxon>
        <taxon>Vitrellaceae</taxon>
        <taxon>Vitrella</taxon>
    </lineage>
</organism>
<dbReference type="AlphaFoldDB" id="A0A0G4GGP6"/>
<accession>A0A0G4GGP6</accession>
<dbReference type="PhylomeDB" id="A0A0G4GGP6"/>
<protein>
    <submittedName>
        <fullName evidence="1">Uncharacterized protein</fullName>
    </submittedName>
</protein>
<evidence type="ECO:0000313" key="2">
    <source>
        <dbReference type="Proteomes" id="UP000041254"/>
    </source>
</evidence>
<proteinExistence type="predicted"/>
<sequence length="461" mass="50083">MAASCSAAAQMSAVIRAQLLPQVEGYRMKQAQVNSCIDQLLQMDTAAAMAPLMVAKVSRQFAAVSDLLAELADTINSTIALTRHSWTQARRLHLTDIPANPMSVVMELSDLTTIAHVKSTARPIRNALWPIVRNLRLPKAIERAGVNGVVQFDDQLSDGDVMKAMWVVEEGGEGGWGEVDDTLRLSEHCGYSQLPITVAAGDLQIHATKANFLALPRFCAQWMLVGCHVVLRRPTGQQDGTLQLFRHNDQIRAIRNEPNFTITPNPPLPLPNRPVHPFSQHPFTHHAKPHDPPVSSRITWQNGVGWVTIGVNDGPLYASASSMLKDLVLCHRLLAVSGFTDSPAVVVDRSAHGGHLDGIITQSPHRPLAECPDVTAFEGANGRCMQSHVLTTSDDPFIAWTYFGIFPGDNQDVRVIIRTSEAPAAGVPQDAPFAQRFPLTAAKVRCVLGLIAPIVLDGQAP</sequence>
<keyword evidence="2" id="KW-1185">Reference proteome</keyword>
<dbReference type="EMBL" id="CDMY01000656">
    <property type="protein sequence ID" value="CEM28609.1"/>
    <property type="molecule type" value="Genomic_DNA"/>
</dbReference>
<dbReference type="Proteomes" id="UP000041254">
    <property type="component" value="Unassembled WGS sequence"/>
</dbReference>